<organism evidence="2 3">
    <name type="scientific">Fructilactobacillus florum DSM 22689 = JCM 16035</name>
    <dbReference type="NCBI Taxonomy" id="1423745"/>
    <lineage>
        <taxon>Bacteria</taxon>
        <taxon>Bacillati</taxon>
        <taxon>Bacillota</taxon>
        <taxon>Bacilli</taxon>
        <taxon>Lactobacillales</taxon>
        <taxon>Lactobacillaceae</taxon>
        <taxon>Fructilactobacillus</taxon>
    </lineage>
</organism>
<evidence type="ECO:0000259" key="1">
    <source>
        <dbReference type="PROSITE" id="PS51819"/>
    </source>
</evidence>
<evidence type="ECO:0000313" key="2">
    <source>
        <dbReference type="EMBL" id="KRM90549.1"/>
    </source>
</evidence>
<dbReference type="InterPro" id="IPR004360">
    <property type="entry name" value="Glyas_Fos-R_dOase_dom"/>
</dbReference>
<proteinExistence type="predicted"/>
<dbReference type="SUPFAM" id="SSF54593">
    <property type="entry name" value="Glyoxalase/Bleomycin resistance protein/Dihydroxybiphenyl dioxygenase"/>
    <property type="match status" value="1"/>
</dbReference>
<dbReference type="STRING" id="1423745.GCA_001311215_00725"/>
<reference evidence="2 3" key="1">
    <citation type="journal article" date="2015" name="Genome Announc.">
        <title>Expanding the biotechnology potential of lactobacilli through comparative genomics of 213 strains and associated genera.</title>
        <authorList>
            <person name="Sun Z."/>
            <person name="Harris H.M."/>
            <person name="McCann A."/>
            <person name="Guo C."/>
            <person name="Argimon S."/>
            <person name="Zhang W."/>
            <person name="Yang X."/>
            <person name="Jeffery I.B."/>
            <person name="Cooney J.C."/>
            <person name="Kagawa T.F."/>
            <person name="Liu W."/>
            <person name="Song Y."/>
            <person name="Salvetti E."/>
            <person name="Wrobel A."/>
            <person name="Rasinkangas P."/>
            <person name="Parkhill J."/>
            <person name="Rea M.C."/>
            <person name="O'Sullivan O."/>
            <person name="Ritari J."/>
            <person name="Douillard F.P."/>
            <person name="Paul Ross R."/>
            <person name="Yang R."/>
            <person name="Briner A.E."/>
            <person name="Felis G.E."/>
            <person name="de Vos W.M."/>
            <person name="Barrangou R."/>
            <person name="Klaenhammer T.R."/>
            <person name="Caufield P.W."/>
            <person name="Cui Y."/>
            <person name="Zhang H."/>
            <person name="O'Toole P.W."/>
        </authorList>
    </citation>
    <scope>NUCLEOTIDE SEQUENCE [LARGE SCALE GENOMIC DNA]</scope>
    <source>
        <strain evidence="2 3">DSM 22689</strain>
    </source>
</reference>
<dbReference type="EMBL" id="AYZI01000008">
    <property type="protein sequence ID" value="KRM90549.1"/>
    <property type="molecule type" value="Genomic_DNA"/>
</dbReference>
<feature type="domain" description="VOC" evidence="1">
    <location>
        <begin position="5"/>
        <end position="124"/>
    </location>
</feature>
<accession>A0A0R2CGV8</accession>
<dbReference type="InterPro" id="IPR029068">
    <property type="entry name" value="Glyas_Bleomycin-R_OHBP_Dase"/>
</dbReference>
<dbReference type="Gene3D" id="3.10.180.10">
    <property type="entry name" value="2,3-Dihydroxybiphenyl 1,2-Dioxygenase, domain 1"/>
    <property type="match status" value="1"/>
</dbReference>
<dbReference type="RefSeq" id="WP_054690118.1">
    <property type="nucleotide sequence ID" value="NZ_AYZI01000008.1"/>
</dbReference>
<dbReference type="InterPro" id="IPR037523">
    <property type="entry name" value="VOC_core"/>
</dbReference>
<gene>
    <name evidence="2" type="ORF">FC87_GL001235</name>
</gene>
<name>A0A0R2CGV8_9LACO</name>
<dbReference type="AlphaFoldDB" id="A0A0R2CGV8"/>
<dbReference type="PROSITE" id="PS51819">
    <property type="entry name" value="VOC"/>
    <property type="match status" value="1"/>
</dbReference>
<protein>
    <recommendedName>
        <fullName evidence="1">VOC domain-containing protein</fullName>
    </recommendedName>
</protein>
<comment type="caution">
    <text evidence="2">The sequence shown here is derived from an EMBL/GenBank/DDBJ whole genome shotgun (WGS) entry which is preliminary data.</text>
</comment>
<dbReference type="PATRIC" id="fig|1423745.4.peg.1301"/>
<evidence type="ECO:0000313" key="3">
    <source>
        <dbReference type="Proteomes" id="UP000051586"/>
    </source>
</evidence>
<sequence>MRVHDIAQLQIYVRDLETTLQFYHEVLDLPVLVANQHEICFQLGKQRLHCQLIDPQKLGPAHPTCGAAFFSILIKDSLTDLAAHLANYAVPIVKGPLTIKHGKQLQSALYINDPDGNLIEIDEQHPSNVYSERI</sequence>
<dbReference type="Pfam" id="PF00903">
    <property type="entry name" value="Glyoxalase"/>
    <property type="match status" value="1"/>
</dbReference>
<dbReference type="Proteomes" id="UP000051586">
    <property type="component" value="Unassembled WGS sequence"/>
</dbReference>